<organism evidence="1 2">
    <name type="scientific">Podospora didyma</name>
    <dbReference type="NCBI Taxonomy" id="330526"/>
    <lineage>
        <taxon>Eukaryota</taxon>
        <taxon>Fungi</taxon>
        <taxon>Dikarya</taxon>
        <taxon>Ascomycota</taxon>
        <taxon>Pezizomycotina</taxon>
        <taxon>Sordariomycetes</taxon>
        <taxon>Sordariomycetidae</taxon>
        <taxon>Sordariales</taxon>
        <taxon>Podosporaceae</taxon>
        <taxon>Podospora</taxon>
    </lineage>
</organism>
<proteinExistence type="predicted"/>
<accession>A0AAE0KAJ2</accession>
<comment type="caution">
    <text evidence="1">The sequence shown here is derived from an EMBL/GenBank/DDBJ whole genome shotgun (WGS) entry which is preliminary data.</text>
</comment>
<dbReference type="Proteomes" id="UP001285441">
    <property type="component" value="Unassembled WGS sequence"/>
</dbReference>
<dbReference type="AlphaFoldDB" id="A0AAE0KAJ2"/>
<gene>
    <name evidence="1" type="ORF">B0H63DRAFT_292987</name>
</gene>
<evidence type="ECO:0000313" key="2">
    <source>
        <dbReference type="Proteomes" id="UP001285441"/>
    </source>
</evidence>
<sequence>MALANMGPHRRRIQALRQSGRRALQWHQSLSSTKNLTHGQEVLLDLAELVTSNPKIPVHAAITVWTRHLYAKPQNLQAICSELGLAAGSGTLAQTHQLADLTRFLACLNSWPGGVLQVLSSTVHFYSISTTGSGGLVMCRSPLPFCIVSMSDSWFLDENDSVTFRLFKSGEGSKNMYHLSLVIGKGEPAVAEYLSDLLGDIMAAFRNGQASPRDLDEHGQTLLHHLMHAFRYEGPWPKYFIDHIRTTMLALRDAGVPIDRTCDYGESTLSYALVGYQNPADFAALIALRELCRLLVDQGVEVPSGSGVKGYKCPTARYALESVYCPELREVFGNGPVLNAYGSRSMAQVLATEHLARESDAPNLFGHTPIDLACFWPEGLKHLLQTMSTETDSCLKDIIRSSKPMGYATFYSSQVCPTGCDKDCTCTETMELLFATGYAALPMDQVEQLWSVASQKARLLLLDELAIRRRQLKDLALSSLRPSDIAEEEGLAEDNHALPDIRAGYVAKRVEELGIEVPYSLTPLRHEIEHHYNSPFGIFFLDHDNETAEHAFAIGFRDINKFRPTGELPMHAADHYLSAWQTYCFGWPNTRLFQYHAWLLNHGVSLCQVLTEESTGLPYSWDTKLSTTLAHTEAKLLAEFVGNFERNHSKHLMNPALLQVSTSVFSTSVTDKCRCHCMITAGCSPLLAALKGVTHRGVGQWENSGAWCLSVNRLVHLWRGLSAEMVHAMFLQVIRFMTFESLQLEHTCCTDYFHARFDYDPADYDSVDWSSVHERFYPDTRNVEKVWADNKLRTTVLNNVMEILEPQWHTFEGGLPAFLHTHWEPVIVSAIADQRKLEEGLSWQERPRRGILRWECLAVHDVRAHCGTGPAAEREFVARIGIKVEDGQKCDHSQPWLDDFGDTI</sequence>
<protein>
    <submittedName>
        <fullName evidence="1">Uncharacterized protein</fullName>
    </submittedName>
</protein>
<dbReference type="EMBL" id="JAULSW010000008">
    <property type="protein sequence ID" value="KAK3372361.1"/>
    <property type="molecule type" value="Genomic_DNA"/>
</dbReference>
<reference evidence="1" key="2">
    <citation type="submission" date="2023-06" db="EMBL/GenBank/DDBJ databases">
        <authorList>
            <consortium name="Lawrence Berkeley National Laboratory"/>
            <person name="Haridas S."/>
            <person name="Hensen N."/>
            <person name="Bonometti L."/>
            <person name="Westerberg I."/>
            <person name="Brannstrom I.O."/>
            <person name="Guillou S."/>
            <person name="Cros-Aarteil S."/>
            <person name="Calhoun S."/>
            <person name="Kuo A."/>
            <person name="Mondo S."/>
            <person name="Pangilinan J."/>
            <person name="Riley R."/>
            <person name="LaButti K."/>
            <person name="Andreopoulos B."/>
            <person name="Lipzen A."/>
            <person name="Chen C."/>
            <person name="Yanf M."/>
            <person name="Daum C."/>
            <person name="Ng V."/>
            <person name="Clum A."/>
            <person name="Steindorff A."/>
            <person name="Ohm R."/>
            <person name="Martin F."/>
            <person name="Silar P."/>
            <person name="Natvig D."/>
            <person name="Lalanne C."/>
            <person name="Gautier V."/>
            <person name="Ament-velasquez S.L."/>
            <person name="Kruys A."/>
            <person name="Hutchinson M.I."/>
            <person name="Powell A.J."/>
            <person name="Barry K."/>
            <person name="Miller A.N."/>
            <person name="Grigoriev I.V."/>
            <person name="Debuchy R."/>
            <person name="Gladieux P."/>
            <person name="Thoren M.H."/>
            <person name="Johannesson H."/>
        </authorList>
    </citation>
    <scope>NUCLEOTIDE SEQUENCE</scope>
    <source>
        <strain evidence="1">CBS 232.78</strain>
    </source>
</reference>
<reference evidence="1" key="1">
    <citation type="journal article" date="2023" name="Mol. Phylogenet. Evol.">
        <title>Genome-scale phylogeny and comparative genomics of the fungal order Sordariales.</title>
        <authorList>
            <person name="Hensen N."/>
            <person name="Bonometti L."/>
            <person name="Westerberg I."/>
            <person name="Brannstrom I.O."/>
            <person name="Guillou S."/>
            <person name="Cros-Aarteil S."/>
            <person name="Calhoun S."/>
            <person name="Haridas S."/>
            <person name="Kuo A."/>
            <person name="Mondo S."/>
            <person name="Pangilinan J."/>
            <person name="Riley R."/>
            <person name="LaButti K."/>
            <person name="Andreopoulos B."/>
            <person name="Lipzen A."/>
            <person name="Chen C."/>
            <person name="Yan M."/>
            <person name="Daum C."/>
            <person name="Ng V."/>
            <person name="Clum A."/>
            <person name="Steindorff A."/>
            <person name="Ohm R.A."/>
            <person name="Martin F."/>
            <person name="Silar P."/>
            <person name="Natvig D.O."/>
            <person name="Lalanne C."/>
            <person name="Gautier V."/>
            <person name="Ament-Velasquez S.L."/>
            <person name="Kruys A."/>
            <person name="Hutchinson M.I."/>
            <person name="Powell A.J."/>
            <person name="Barry K."/>
            <person name="Miller A.N."/>
            <person name="Grigoriev I.V."/>
            <person name="Debuchy R."/>
            <person name="Gladieux P."/>
            <person name="Hiltunen Thoren M."/>
            <person name="Johannesson H."/>
        </authorList>
    </citation>
    <scope>NUCLEOTIDE SEQUENCE</scope>
    <source>
        <strain evidence="1">CBS 232.78</strain>
    </source>
</reference>
<evidence type="ECO:0000313" key="1">
    <source>
        <dbReference type="EMBL" id="KAK3372361.1"/>
    </source>
</evidence>
<name>A0AAE0KAJ2_9PEZI</name>
<keyword evidence="2" id="KW-1185">Reference proteome</keyword>